<evidence type="ECO:0000256" key="1">
    <source>
        <dbReference type="ARBA" id="ARBA00004141"/>
    </source>
</evidence>
<dbReference type="InterPro" id="IPR050768">
    <property type="entry name" value="UPF0353/GerABKA_families"/>
</dbReference>
<evidence type="ECO:0000256" key="3">
    <source>
        <dbReference type="ARBA" id="ARBA00023136"/>
    </source>
</evidence>
<dbReference type="GO" id="GO:0009847">
    <property type="term" value="P:spore germination"/>
    <property type="evidence" value="ECO:0007669"/>
    <property type="project" value="UniProtKB-UniRule"/>
</dbReference>
<dbReference type="OrthoDB" id="9772630at2"/>
<feature type="transmembrane region" description="Helical" evidence="6">
    <location>
        <begin position="288"/>
        <end position="307"/>
    </location>
</feature>
<feature type="transmembrane region" description="Helical" evidence="6">
    <location>
        <begin position="379"/>
        <end position="400"/>
    </location>
</feature>
<comment type="similarity">
    <text evidence="2 4">Belongs to the GerABKA family.</text>
</comment>
<protein>
    <submittedName>
        <fullName evidence="7">Spore germination protein</fullName>
    </submittedName>
</protein>
<gene>
    <name evidence="7" type="ORF">D1970_00790</name>
</gene>
<evidence type="ECO:0000313" key="7">
    <source>
        <dbReference type="EMBL" id="RID88817.1"/>
    </source>
</evidence>
<dbReference type="AlphaFoldDB" id="A0A398BGF4"/>
<dbReference type="RefSeq" id="WP_119110980.1">
    <property type="nucleotide sequence ID" value="NZ_CBCSEO010000004.1"/>
</dbReference>
<evidence type="ECO:0000256" key="2">
    <source>
        <dbReference type="ARBA" id="ARBA00005278"/>
    </source>
</evidence>
<feature type="transmembrane region" description="Helical" evidence="6">
    <location>
        <begin position="412"/>
        <end position="436"/>
    </location>
</feature>
<dbReference type="Pfam" id="PF03323">
    <property type="entry name" value="GerA"/>
    <property type="match status" value="1"/>
</dbReference>
<accession>A0A398BGF4</accession>
<organism evidence="7 8">
    <name type="scientific">Mesobacillus zeae</name>
    <dbReference type="NCBI Taxonomy" id="1917180"/>
    <lineage>
        <taxon>Bacteria</taxon>
        <taxon>Bacillati</taxon>
        <taxon>Bacillota</taxon>
        <taxon>Bacilli</taxon>
        <taxon>Bacillales</taxon>
        <taxon>Bacillaceae</taxon>
        <taxon>Mesobacillus</taxon>
    </lineage>
</organism>
<reference evidence="7 8" key="1">
    <citation type="submission" date="2018-08" db="EMBL/GenBank/DDBJ databases">
        <title>Bacillus jemisoniae sp. nov., Bacillus chryseoplanitiae sp. nov., Bacillus resnikiae sp. nov., and Bacillus frankliniae sp. nov., isolated from Viking spacecraft and associated surfaces.</title>
        <authorList>
            <person name="Seuylemezian A."/>
            <person name="Vaishampayan P."/>
        </authorList>
    </citation>
    <scope>NUCLEOTIDE SEQUENCE [LARGE SCALE GENOMIC DNA]</scope>
    <source>
        <strain evidence="7 8">JJ-247</strain>
    </source>
</reference>
<dbReference type="PANTHER" id="PTHR22550:SF5">
    <property type="entry name" value="LEUCINE ZIPPER PROTEIN 4"/>
    <property type="match status" value="1"/>
</dbReference>
<name>A0A398BGF4_9BACI</name>
<keyword evidence="6" id="KW-1133">Transmembrane helix</keyword>
<comment type="subcellular location">
    <subcellularLocation>
        <location evidence="4">Cell membrane</location>
    </subcellularLocation>
    <subcellularLocation>
        <location evidence="1">Membrane</location>
        <topology evidence="1">Multi-pass membrane protein</topology>
    </subcellularLocation>
</comment>
<dbReference type="PANTHER" id="PTHR22550">
    <property type="entry name" value="SPORE GERMINATION PROTEIN"/>
    <property type="match status" value="1"/>
</dbReference>
<dbReference type="InterPro" id="IPR004995">
    <property type="entry name" value="Spore_Ger"/>
</dbReference>
<dbReference type="Proteomes" id="UP000265816">
    <property type="component" value="Unassembled WGS sequence"/>
</dbReference>
<feature type="region of interest" description="Disordered" evidence="5">
    <location>
        <begin position="483"/>
        <end position="502"/>
    </location>
</feature>
<keyword evidence="6" id="KW-0812">Transmembrane</keyword>
<evidence type="ECO:0000256" key="4">
    <source>
        <dbReference type="PIRNR" id="PIRNR005690"/>
    </source>
</evidence>
<dbReference type="PIRSF" id="PIRSF005690">
    <property type="entry name" value="GerBA"/>
    <property type="match status" value="1"/>
</dbReference>
<sequence>MKSHEKKPVNPAKSIDSLQGLFQILKKSKDFITLSPPFNSLSIRISYFRTLVDANILHQDVLSYLSGRSFSSLQDVQAVLSFGTSKVTEQVEVIQKSVLNGYILIQLNESDSSCLLIDISKIEGRDITKPEIEFNILAPKLAFVEKLDTNLNLLRRKLLTPYLRVEQLEVGYLSNTAVAVVYIEGIANDQNVKEIIKRVSSIETDHVFDSSYLVRTIVDNPNSMFQQFISTERPDRVAAILAEGKIALLVDGSPFVITLPTTLIEFFSTAEDYSIPWIVASFFRALRVFSVLFSVLTTPLYVAIITYHYELIPKELLETLVVSRSKIPFPPVIEALVLEVVIELLREAGARLPTKVGLTVGIVGGIVIGQAAVEASLTSNVLIIIIALSALASFTTPIYSMGNTIRVIRFPFIFAAQLLGLLGIVIASAFLLTHLLRTKSLGRPYLSPFYPTRLSDWKDSIIRMPLISMNRRPLAASAKQPIRFNSEKAKKNRTSPRSDFDD</sequence>
<feature type="transmembrane region" description="Helical" evidence="6">
    <location>
        <begin position="352"/>
        <end position="373"/>
    </location>
</feature>
<keyword evidence="3 4" id="KW-0472">Membrane</keyword>
<proteinExistence type="inferred from homology"/>
<evidence type="ECO:0000313" key="8">
    <source>
        <dbReference type="Proteomes" id="UP000265816"/>
    </source>
</evidence>
<evidence type="ECO:0000256" key="6">
    <source>
        <dbReference type="SAM" id="Phobius"/>
    </source>
</evidence>
<dbReference type="GO" id="GO:0005886">
    <property type="term" value="C:plasma membrane"/>
    <property type="evidence" value="ECO:0007669"/>
    <property type="project" value="UniProtKB-SubCell"/>
</dbReference>
<dbReference type="EMBL" id="QWVT01000002">
    <property type="protein sequence ID" value="RID88817.1"/>
    <property type="molecule type" value="Genomic_DNA"/>
</dbReference>
<evidence type="ECO:0000256" key="5">
    <source>
        <dbReference type="SAM" id="MobiDB-lite"/>
    </source>
</evidence>
<comment type="caution">
    <text evidence="7">The sequence shown here is derived from an EMBL/GenBank/DDBJ whole genome shotgun (WGS) entry which is preliminary data.</text>
</comment>
<keyword evidence="8" id="KW-1185">Reference proteome</keyword>